<comment type="similarity">
    <text evidence="2">Belongs to the glycosyl hydrolase 88 family.</text>
</comment>
<dbReference type="PANTHER" id="PTHR36845:SF1">
    <property type="entry name" value="HYDROLASE, PUTATIVE (AFU_ORTHOLOGUE AFUA_7G05090)-RELATED"/>
    <property type="match status" value="1"/>
</dbReference>
<organism evidence="4 5">
    <name type="scientific">Diaporthe australafricana</name>
    <dbReference type="NCBI Taxonomy" id="127596"/>
    <lineage>
        <taxon>Eukaryota</taxon>
        <taxon>Fungi</taxon>
        <taxon>Dikarya</taxon>
        <taxon>Ascomycota</taxon>
        <taxon>Pezizomycotina</taxon>
        <taxon>Sordariomycetes</taxon>
        <taxon>Sordariomycetidae</taxon>
        <taxon>Diaporthales</taxon>
        <taxon>Diaporthaceae</taxon>
        <taxon>Diaporthe</taxon>
    </lineage>
</organism>
<feature type="region of interest" description="Disordered" evidence="3">
    <location>
        <begin position="1"/>
        <end position="35"/>
    </location>
</feature>
<feature type="compositionally biased region" description="Polar residues" evidence="3">
    <location>
        <begin position="7"/>
        <end position="23"/>
    </location>
</feature>
<proteinExistence type="inferred from homology"/>
<accession>A0ABR3W9J2</accession>
<evidence type="ECO:0000313" key="5">
    <source>
        <dbReference type="Proteomes" id="UP001583177"/>
    </source>
</evidence>
<feature type="region of interest" description="Disordered" evidence="3">
    <location>
        <begin position="336"/>
        <end position="368"/>
    </location>
</feature>
<comment type="caution">
    <text evidence="4">The sequence shown here is derived from an EMBL/GenBank/DDBJ whole genome shotgun (WGS) entry which is preliminary data.</text>
</comment>
<dbReference type="InterPro" id="IPR052369">
    <property type="entry name" value="UG_Glycosaminoglycan_Hydrolase"/>
</dbReference>
<dbReference type="SUPFAM" id="SSF48208">
    <property type="entry name" value="Six-hairpin glycosidases"/>
    <property type="match status" value="1"/>
</dbReference>
<gene>
    <name evidence="4" type="ORF">Daus18300_010711</name>
</gene>
<name>A0ABR3W9J2_9PEZI</name>
<reference evidence="4 5" key="1">
    <citation type="journal article" date="2024" name="IMA Fungus">
        <title>IMA Genome - F19 : A genome assembly and annotation guide to empower mycologists, including annotated draft genome sequences of Ceratocystis pirilliformis, Diaporthe australafricana, Fusarium ophioides, Paecilomyces lecythidis, and Sporothrix stenoceras.</title>
        <authorList>
            <person name="Aylward J."/>
            <person name="Wilson A.M."/>
            <person name="Visagie C.M."/>
            <person name="Spraker J."/>
            <person name="Barnes I."/>
            <person name="Buitendag C."/>
            <person name="Ceriani C."/>
            <person name="Del Mar Angel L."/>
            <person name="du Plessis D."/>
            <person name="Fuchs T."/>
            <person name="Gasser K."/>
            <person name="Kramer D."/>
            <person name="Li W."/>
            <person name="Munsamy K."/>
            <person name="Piso A."/>
            <person name="Price J.L."/>
            <person name="Sonnekus B."/>
            <person name="Thomas C."/>
            <person name="van der Nest A."/>
            <person name="van Dijk A."/>
            <person name="van Heerden A."/>
            <person name="van Vuuren N."/>
            <person name="Yilmaz N."/>
            <person name="Duong T.A."/>
            <person name="van der Merwe N.A."/>
            <person name="Wingfield M.J."/>
            <person name="Wingfield B.D."/>
        </authorList>
    </citation>
    <scope>NUCLEOTIDE SEQUENCE [LARGE SCALE GENOMIC DNA]</scope>
    <source>
        <strain evidence="4 5">CMW 18300</strain>
    </source>
</reference>
<dbReference type="EMBL" id="JAWRVE010000121">
    <property type="protein sequence ID" value="KAL1856444.1"/>
    <property type="molecule type" value="Genomic_DNA"/>
</dbReference>
<keyword evidence="1" id="KW-0378">Hydrolase</keyword>
<evidence type="ECO:0000256" key="1">
    <source>
        <dbReference type="ARBA" id="ARBA00022801"/>
    </source>
</evidence>
<dbReference type="Gene3D" id="1.50.10.10">
    <property type="match status" value="1"/>
</dbReference>
<sequence length="513" mass="56045">MGILSVTLENPSQNGDHSQITSAHRSKPHNDREEPKTALCELYASSVTAKLWSVAQQALQLTSTPPTLYPEYTHPGGSKYIYRDQEFWTSGFFPGSLYLLLERQLPYPQVFRQKQQPSPLHRLQLEHACTWWTENLHANARLATTHDLGFMIMPWARPAWELRHDGRARETLEAAAATLLGRYSPAVGAIRSWDTCVTRAYSFQDPASEFLVVIDNMMNLSLLFYVAATTAGANAADMHAAAVSHARTTRRTHVRADGTTAHLAVLDPADGAVRERLTNQGRHHGSCWSRGQAWAVAGFAEAWGWTREDEFLETAVLCADAFLARMPEGEDAVPPWDLEPAPAGVEDGSGAAAAAEGRGEGEKSEVVEPTDTSAAMIASYGFLLIYEALKSRADGASAQKYLDAALSITGAVCRGYLTPRGKFVPRADGATTVRSIFDTPDHGAEERDVAVAGFNVDDGGCEAILDGATINNYQFAPRRWANHSLVYADYYFMLVGNKLLEMGIGDEFVCSGA</sequence>
<protein>
    <recommendedName>
        <fullName evidence="6">Unsaturated glucuronyl hydrolase</fullName>
    </recommendedName>
</protein>
<feature type="compositionally biased region" description="Low complexity" evidence="3">
    <location>
        <begin position="343"/>
        <end position="356"/>
    </location>
</feature>
<dbReference type="Proteomes" id="UP001583177">
    <property type="component" value="Unassembled WGS sequence"/>
</dbReference>
<evidence type="ECO:0000256" key="3">
    <source>
        <dbReference type="SAM" id="MobiDB-lite"/>
    </source>
</evidence>
<evidence type="ECO:0008006" key="6">
    <source>
        <dbReference type="Google" id="ProtNLM"/>
    </source>
</evidence>
<dbReference type="PANTHER" id="PTHR36845">
    <property type="entry name" value="HYDROLASE, PUTATIVE (AFU_ORTHOLOGUE AFUA_7G05090)-RELATED"/>
    <property type="match status" value="1"/>
</dbReference>
<dbReference type="InterPro" id="IPR012341">
    <property type="entry name" value="6hp_glycosidase-like_sf"/>
</dbReference>
<evidence type="ECO:0000313" key="4">
    <source>
        <dbReference type="EMBL" id="KAL1856444.1"/>
    </source>
</evidence>
<feature type="compositionally biased region" description="Basic and acidic residues" evidence="3">
    <location>
        <begin position="357"/>
        <end position="366"/>
    </location>
</feature>
<keyword evidence="5" id="KW-1185">Reference proteome</keyword>
<dbReference type="InterPro" id="IPR008928">
    <property type="entry name" value="6-hairpin_glycosidase_sf"/>
</dbReference>
<evidence type="ECO:0000256" key="2">
    <source>
        <dbReference type="ARBA" id="ARBA00038358"/>
    </source>
</evidence>